<dbReference type="Pfam" id="PF05504">
    <property type="entry name" value="Spore_GerAC"/>
    <property type="match status" value="1"/>
</dbReference>
<dbReference type="PANTHER" id="PTHR35789:SF1">
    <property type="entry name" value="SPORE GERMINATION PROTEIN B3"/>
    <property type="match status" value="1"/>
</dbReference>
<proteinExistence type="inferred from homology"/>
<dbReference type="RefSeq" id="WP_188542048.1">
    <property type="nucleotide sequence ID" value="NZ_BMFT01000004.1"/>
</dbReference>
<evidence type="ECO:0000256" key="5">
    <source>
        <dbReference type="ARBA" id="ARBA00023136"/>
    </source>
</evidence>
<keyword evidence="6" id="KW-0564">Palmitate</keyword>
<dbReference type="NCBIfam" id="TIGR02887">
    <property type="entry name" value="spore_ger_x_C"/>
    <property type="match status" value="1"/>
</dbReference>
<organism evidence="10 11">
    <name type="scientific">Paenibacillus segetis</name>
    <dbReference type="NCBI Taxonomy" id="1325360"/>
    <lineage>
        <taxon>Bacteria</taxon>
        <taxon>Bacillati</taxon>
        <taxon>Bacillota</taxon>
        <taxon>Bacilli</taxon>
        <taxon>Bacillales</taxon>
        <taxon>Paenibacillaceae</taxon>
        <taxon>Paenibacillus</taxon>
    </lineage>
</organism>
<evidence type="ECO:0000256" key="6">
    <source>
        <dbReference type="ARBA" id="ARBA00023139"/>
    </source>
</evidence>
<evidence type="ECO:0000259" key="9">
    <source>
        <dbReference type="Pfam" id="PF25198"/>
    </source>
</evidence>
<protein>
    <recommendedName>
        <fullName evidence="12">Spore germination protein KC</fullName>
    </recommendedName>
</protein>
<dbReference type="InterPro" id="IPR008844">
    <property type="entry name" value="Spore_GerAC-like"/>
</dbReference>
<evidence type="ECO:0000256" key="1">
    <source>
        <dbReference type="ARBA" id="ARBA00004635"/>
    </source>
</evidence>
<dbReference type="Gene3D" id="6.20.190.10">
    <property type="entry name" value="Nutrient germinant receptor protein C, domain 1"/>
    <property type="match status" value="1"/>
</dbReference>
<gene>
    <name evidence="10" type="ORF">GCM10008013_44190</name>
</gene>
<evidence type="ECO:0000256" key="4">
    <source>
        <dbReference type="ARBA" id="ARBA00022729"/>
    </source>
</evidence>
<dbReference type="Gene3D" id="3.30.300.210">
    <property type="entry name" value="Nutrient germinant receptor protein C, domain 3"/>
    <property type="match status" value="1"/>
</dbReference>
<dbReference type="InterPro" id="IPR046953">
    <property type="entry name" value="Spore_GerAC-like_C"/>
</dbReference>
<keyword evidence="4" id="KW-0732">Signal</keyword>
<keyword evidence="5" id="KW-0472">Membrane</keyword>
<dbReference type="Pfam" id="PF25198">
    <property type="entry name" value="Spore_GerAC_N"/>
    <property type="match status" value="1"/>
</dbReference>
<reference evidence="11" key="1">
    <citation type="journal article" date="2019" name="Int. J. Syst. Evol. Microbiol.">
        <title>The Global Catalogue of Microorganisms (GCM) 10K type strain sequencing project: providing services to taxonomists for standard genome sequencing and annotation.</title>
        <authorList>
            <consortium name="The Broad Institute Genomics Platform"/>
            <consortium name="The Broad Institute Genome Sequencing Center for Infectious Disease"/>
            <person name="Wu L."/>
            <person name="Ma J."/>
        </authorList>
    </citation>
    <scope>NUCLEOTIDE SEQUENCE [LARGE SCALE GENOMIC DNA]</scope>
    <source>
        <strain evidence="11">CGMCC 1.12769</strain>
    </source>
</reference>
<keyword evidence="3" id="KW-0309">Germination</keyword>
<sequence>MKRKGLLLCIFMILAVFLSGCWNRKELNDLAIAVGLGIDKSGDKYRVSAQIVEPSEVAGKKGGASSPVTLYEASGYSVLEALREMTTISPRKIYTSHLRILVLGESLAREGIGEALDFLSRDPETRNDFYIVVAKDAKASDTLKVLTNIEKLPAVRLFSSLETSEKLWAPTATVKIDQLVFDLVSDGKHPILTGLKILGDPEKGQILRNIESVKSPTELEYSGLAVFKKDKLIGWLNDDEGKAYNYIDNQIKGTVGHVDCPDGGRISLKVIRSNTKVKGSVIDEQPRIDIEVNSEANIGEVQCHLDLTKAENIAEVEKWTNRKLENLIETTVKKVQDEYKVDIFGFGEVIHRSNPKAWKKLKKNWDQTFVKIPINVKVKYSIRTLGKVSNSFLEQMN</sequence>
<comment type="similarity">
    <text evidence="2">Belongs to the GerABKC lipoprotein family.</text>
</comment>
<dbReference type="InterPro" id="IPR038501">
    <property type="entry name" value="Spore_GerAC_C_sf"/>
</dbReference>
<dbReference type="PANTHER" id="PTHR35789">
    <property type="entry name" value="SPORE GERMINATION PROTEIN B3"/>
    <property type="match status" value="1"/>
</dbReference>
<accession>A0ABQ1YUF0</accession>
<evidence type="ECO:0000256" key="3">
    <source>
        <dbReference type="ARBA" id="ARBA00022544"/>
    </source>
</evidence>
<dbReference type="EMBL" id="BMFT01000004">
    <property type="protein sequence ID" value="GGH36986.1"/>
    <property type="molecule type" value="Genomic_DNA"/>
</dbReference>
<feature type="domain" description="Spore germination GerAC-like C-terminal" evidence="8">
    <location>
        <begin position="222"/>
        <end position="386"/>
    </location>
</feature>
<keyword evidence="7" id="KW-0449">Lipoprotein</keyword>
<evidence type="ECO:0000256" key="2">
    <source>
        <dbReference type="ARBA" id="ARBA00007886"/>
    </source>
</evidence>
<keyword evidence="11" id="KW-1185">Reference proteome</keyword>
<dbReference type="PROSITE" id="PS51257">
    <property type="entry name" value="PROKAR_LIPOPROTEIN"/>
    <property type="match status" value="1"/>
</dbReference>
<comment type="caution">
    <text evidence="10">The sequence shown here is derived from an EMBL/GenBank/DDBJ whole genome shotgun (WGS) entry which is preliminary data.</text>
</comment>
<feature type="domain" description="Spore germination protein N-terminal" evidence="9">
    <location>
        <begin position="23"/>
        <end position="196"/>
    </location>
</feature>
<evidence type="ECO:0000259" key="8">
    <source>
        <dbReference type="Pfam" id="PF05504"/>
    </source>
</evidence>
<evidence type="ECO:0000313" key="11">
    <source>
        <dbReference type="Proteomes" id="UP000659344"/>
    </source>
</evidence>
<name>A0ABQ1YUF0_9BACL</name>
<dbReference type="Proteomes" id="UP000659344">
    <property type="component" value="Unassembled WGS sequence"/>
</dbReference>
<evidence type="ECO:0000313" key="10">
    <source>
        <dbReference type="EMBL" id="GGH36986.1"/>
    </source>
</evidence>
<comment type="subcellular location">
    <subcellularLocation>
        <location evidence="1">Membrane</location>
        <topology evidence="1">Lipid-anchor</topology>
    </subcellularLocation>
</comment>
<evidence type="ECO:0000256" key="7">
    <source>
        <dbReference type="ARBA" id="ARBA00023288"/>
    </source>
</evidence>
<evidence type="ECO:0008006" key="12">
    <source>
        <dbReference type="Google" id="ProtNLM"/>
    </source>
</evidence>
<dbReference type="InterPro" id="IPR057336">
    <property type="entry name" value="GerAC_N"/>
</dbReference>